<dbReference type="KEGG" id="ahb:bsdtb5_36340"/>
<dbReference type="InterPro" id="IPR018708">
    <property type="entry name" value="DUF2225"/>
</dbReference>
<proteinExistence type="predicted"/>
<reference evidence="1 2" key="1">
    <citation type="submission" date="2020-11" db="EMBL/GenBank/DDBJ databases">
        <title>Draft genome sequencing of a Lachnospiraceae strain isolated from anoxic soil subjected to BSD treatment.</title>
        <authorList>
            <person name="Uek A."/>
            <person name="Tonouchi A."/>
        </authorList>
    </citation>
    <scope>NUCLEOTIDE SEQUENCE [LARGE SCALE GENOMIC DNA]</scope>
    <source>
        <strain evidence="1 2">TB5</strain>
    </source>
</reference>
<protein>
    <recommendedName>
        <fullName evidence="3">DUF2225 domain-containing protein</fullName>
    </recommendedName>
</protein>
<organism evidence="1 2">
    <name type="scientific">Anaeromicropila herbilytica</name>
    <dbReference type="NCBI Taxonomy" id="2785025"/>
    <lineage>
        <taxon>Bacteria</taxon>
        <taxon>Bacillati</taxon>
        <taxon>Bacillota</taxon>
        <taxon>Clostridia</taxon>
        <taxon>Lachnospirales</taxon>
        <taxon>Lachnospiraceae</taxon>
        <taxon>Anaeromicropila</taxon>
    </lineage>
</organism>
<dbReference type="Pfam" id="PF09986">
    <property type="entry name" value="DUF2225"/>
    <property type="match status" value="1"/>
</dbReference>
<evidence type="ECO:0000313" key="2">
    <source>
        <dbReference type="Proteomes" id="UP000595897"/>
    </source>
</evidence>
<dbReference type="Proteomes" id="UP000595897">
    <property type="component" value="Chromosome"/>
</dbReference>
<dbReference type="AlphaFoldDB" id="A0A7R7EP54"/>
<dbReference type="RefSeq" id="WP_271713391.1">
    <property type="nucleotide sequence ID" value="NZ_AP024169.1"/>
</dbReference>
<evidence type="ECO:0000313" key="1">
    <source>
        <dbReference type="EMBL" id="BCN32339.1"/>
    </source>
</evidence>
<sequence length="280" mass="31560">MSNLFSGLEQFGLGKLSEMDIYEEEAAKKAKADSAANEVHEVKETDLLFDKTHVCPVCDNEFKSKTIRTGKVKLVSADTDLRPRYQEVDSLKYDVTVCPRCGYASVNRFFNAITSPQAKLVREQISTNFKGLKEEGDIVSYDDAIAKHKLALVNTIVKRGKTSERAYTCLKLAWLLRGKAETLPENTENIEQVKAELAKEELELITNSFEGFSNAFSKEMFPMCGMDEITVTYLVAELARRAGNHDESGRWVSRVLTSRNANERIKEKAREIKALLNSEE</sequence>
<gene>
    <name evidence="1" type="ORF">bsdtb5_36340</name>
</gene>
<dbReference type="EMBL" id="AP024169">
    <property type="protein sequence ID" value="BCN32339.1"/>
    <property type="molecule type" value="Genomic_DNA"/>
</dbReference>
<evidence type="ECO:0008006" key="3">
    <source>
        <dbReference type="Google" id="ProtNLM"/>
    </source>
</evidence>
<keyword evidence="2" id="KW-1185">Reference proteome</keyword>
<name>A0A7R7EP54_9FIRM</name>
<accession>A0A7R7EP54</accession>